<dbReference type="PROSITE" id="PS50850">
    <property type="entry name" value="MFS"/>
    <property type="match status" value="1"/>
</dbReference>
<keyword evidence="3 6" id="KW-1133">Transmembrane helix</keyword>
<evidence type="ECO:0000256" key="5">
    <source>
        <dbReference type="SAM" id="MobiDB-lite"/>
    </source>
</evidence>
<comment type="subcellular location">
    <subcellularLocation>
        <location evidence="1">Membrane</location>
        <topology evidence="1">Multi-pass membrane protein</topology>
    </subcellularLocation>
</comment>
<dbReference type="PANTHER" id="PTHR24064">
    <property type="entry name" value="SOLUTE CARRIER FAMILY 22 MEMBER"/>
    <property type="match status" value="1"/>
</dbReference>
<protein>
    <submittedName>
        <fullName evidence="9">Orct</fullName>
    </submittedName>
</protein>
<feature type="domain" description="Major facilitator superfamily (MFS) profile" evidence="8">
    <location>
        <begin position="1"/>
        <end position="340"/>
    </location>
</feature>
<dbReference type="Pfam" id="PF07690">
    <property type="entry name" value="MFS_1"/>
    <property type="match status" value="1"/>
</dbReference>
<feature type="chain" id="PRO_5029859827" evidence="7">
    <location>
        <begin position="24"/>
        <end position="388"/>
    </location>
</feature>
<accession>A0A7J7KRM3</accession>
<evidence type="ECO:0000313" key="9">
    <source>
        <dbReference type="EMBL" id="KAF6040824.1"/>
    </source>
</evidence>
<feature type="compositionally biased region" description="Acidic residues" evidence="5">
    <location>
        <begin position="363"/>
        <end position="374"/>
    </location>
</feature>
<dbReference type="Gene3D" id="1.20.1250.20">
    <property type="entry name" value="MFS general substrate transporter like domains"/>
    <property type="match status" value="1"/>
</dbReference>
<comment type="caution">
    <text evidence="9">The sequence shown here is derived from an EMBL/GenBank/DDBJ whole genome shotgun (WGS) entry which is preliminary data.</text>
</comment>
<keyword evidence="7" id="KW-0732">Signal</keyword>
<organism evidence="9 10">
    <name type="scientific">Bugula neritina</name>
    <name type="common">Brown bryozoan</name>
    <name type="synonym">Sertularia neritina</name>
    <dbReference type="NCBI Taxonomy" id="10212"/>
    <lineage>
        <taxon>Eukaryota</taxon>
        <taxon>Metazoa</taxon>
        <taxon>Spiralia</taxon>
        <taxon>Lophotrochozoa</taxon>
        <taxon>Bryozoa</taxon>
        <taxon>Gymnolaemata</taxon>
        <taxon>Cheilostomatida</taxon>
        <taxon>Flustrina</taxon>
        <taxon>Buguloidea</taxon>
        <taxon>Bugulidae</taxon>
        <taxon>Bugula</taxon>
    </lineage>
</organism>
<dbReference type="InterPro" id="IPR020846">
    <property type="entry name" value="MFS_dom"/>
</dbReference>
<dbReference type="InterPro" id="IPR036259">
    <property type="entry name" value="MFS_trans_sf"/>
</dbReference>
<dbReference type="AlphaFoldDB" id="A0A7J7KRM3"/>
<keyword evidence="4 6" id="KW-0472">Membrane</keyword>
<gene>
    <name evidence="9" type="ORF">EB796_000857</name>
</gene>
<feature type="transmembrane region" description="Helical" evidence="6">
    <location>
        <begin position="159"/>
        <end position="180"/>
    </location>
</feature>
<proteinExistence type="predicted"/>
<dbReference type="EMBL" id="VXIV02000098">
    <property type="protein sequence ID" value="KAF6040824.1"/>
    <property type="molecule type" value="Genomic_DNA"/>
</dbReference>
<feature type="region of interest" description="Disordered" evidence="5">
    <location>
        <begin position="359"/>
        <end position="388"/>
    </location>
</feature>
<feature type="transmembrane region" description="Helical" evidence="6">
    <location>
        <begin position="314"/>
        <end position="335"/>
    </location>
</feature>
<evidence type="ECO:0000313" key="10">
    <source>
        <dbReference type="Proteomes" id="UP000593567"/>
    </source>
</evidence>
<evidence type="ECO:0000256" key="4">
    <source>
        <dbReference type="ARBA" id="ARBA00023136"/>
    </source>
</evidence>
<feature type="transmembrane region" description="Helical" evidence="6">
    <location>
        <begin position="223"/>
        <end position="241"/>
    </location>
</feature>
<feature type="transmembrane region" description="Helical" evidence="6">
    <location>
        <begin position="79"/>
        <end position="100"/>
    </location>
</feature>
<dbReference type="GO" id="GO:0016020">
    <property type="term" value="C:membrane"/>
    <property type="evidence" value="ECO:0007669"/>
    <property type="project" value="UniProtKB-SubCell"/>
</dbReference>
<evidence type="ECO:0000256" key="2">
    <source>
        <dbReference type="ARBA" id="ARBA00022692"/>
    </source>
</evidence>
<feature type="signal peptide" evidence="7">
    <location>
        <begin position="1"/>
        <end position="23"/>
    </location>
</feature>
<evidence type="ECO:0000256" key="1">
    <source>
        <dbReference type="ARBA" id="ARBA00004141"/>
    </source>
</evidence>
<feature type="transmembrane region" description="Helical" evidence="6">
    <location>
        <begin position="247"/>
        <end position="270"/>
    </location>
</feature>
<feature type="transmembrane region" description="Helical" evidence="6">
    <location>
        <begin position="282"/>
        <end position="308"/>
    </location>
</feature>
<sequence>MVMLFLARIFWALVAYFPPPSWCTTTEGTVLGDTGDDRSNMEVVGPSARAYSIAFRSSFWSCGSMLTSLFAFYIQDWNWFQLAISIPPLAFGIVMILFLNETPHYLVTSRREKEAVGLFQKMAEINGRDFSSKSIDKLSEDQSSAVAEKLKTILKAPVLIKRAIIFFYLWFIAGLGFYGLSFNVGNLTGSVFINNIISGASELPQALFILISKKSGRKAPFMFFLLLGAIALTANAFIYAYTNVSGYVLVAIAMVGKLAITVVFSFDYFWSSEVFPTTLRATLVGLCSLFARIGVILSPIIVDLYLYVQTVFGPNLGALIFGSTMLVGAILAYFLPETNNQKLPENIAEANVFMTGNQLDADRDSDNDEDDDNEIEKFEMSSKANLSS</sequence>
<dbReference type="OrthoDB" id="3936150at2759"/>
<keyword evidence="2 6" id="KW-0812">Transmembrane</keyword>
<dbReference type="GO" id="GO:0022857">
    <property type="term" value="F:transmembrane transporter activity"/>
    <property type="evidence" value="ECO:0007669"/>
    <property type="project" value="InterPro"/>
</dbReference>
<dbReference type="SUPFAM" id="SSF103473">
    <property type="entry name" value="MFS general substrate transporter"/>
    <property type="match status" value="1"/>
</dbReference>
<evidence type="ECO:0000259" key="8">
    <source>
        <dbReference type="PROSITE" id="PS50850"/>
    </source>
</evidence>
<evidence type="ECO:0000256" key="3">
    <source>
        <dbReference type="ARBA" id="ARBA00022989"/>
    </source>
</evidence>
<evidence type="ECO:0000256" key="6">
    <source>
        <dbReference type="SAM" id="Phobius"/>
    </source>
</evidence>
<dbReference type="InterPro" id="IPR011701">
    <property type="entry name" value="MFS"/>
</dbReference>
<reference evidence="9" key="1">
    <citation type="submission" date="2020-06" db="EMBL/GenBank/DDBJ databases">
        <title>Draft genome of Bugula neritina, a colonial animal packing powerful symbionts and potential medicines.</title>
        <authorList>
            <person name="Rayko M."/>
        </authorList>
    </citation>
    <scope>NUCLEOTIDE SEQUENCE [LARGE SCALE GENOMIC DNA]</scope>
    <source>
        <strain evidence="9">Kwan_BN1</strain>
    </source>
</reference>
<keyword evidence="10" id="KW-1185">Reference proteome</keyword>
<evidence type="ECO:0000256" key="7">
    <source>
        <dbReference type="SAM" id="SignalP"/>
    </source>
</evidence>
<feature type="transmembrane region" description="Helical" evidence="6">
    <location>
        <begin position="192"/>
        <end position="211"/>
    </location>
</feature>
<dbReference type="Proteomes" id="UP000593567">
    <property type="component" value="Unassembled WGS sequence"/>
</dbReference>
<name>A0A7J7KRM3_BUGNE</name>